<dbReference type="KEGG" id="ovi:T265_10143"/>
<organism evidence="2 3">
    <name type="scientific">Opisthorchis viverrini</name>
    <name type="common">Southeast Asian liver fluke</name>
    <dbReference type="NCBI Taxonomy" id="6198"/>
    <lineage>
        <taxon>Eukaryota</taxon>
        <taxon>Metazoa</taxon>
        <taxon>Spiralia</taxon>
        <taxon>Lophotrochozoa</taxon>
        <taxon>Platyhelminthes</taxon>
        <taxon>Trematoda</taxon>
        <taxon>Digenea</taxon>
        <taxon>Opisthorchiida</taxon>
        <taxon>Opisthorchiata</taxon>
        <taxon>Opisthorchiidae</taxon>
        <taxon>Opisthorchis</taxon>
    </lineage>
</organism>
<dbReference type="GeneID" id="20324311"/>
<evidence type="ECO:0000313" key="3">
    <source>
        <dbReference type="Proteomes" id="UP000054324"/>
    </source>
</evidence>
<dbReference type="CTD" id="20324311"/>
<reference evidence="2 3" key="1">
    <citation type="submission" date="2013-11" db="EMBL/GenBank/DDBJ databases">
        <title>Opisthorchis viverrini - life in the bile duct.</title>
        <authorList>
            <person name="Young N.D."/>
            <person name="Nagarajan N."/>
            <person name="Lin S.J."/>
            <person name="Korhonen P.K."/>
            <person name="Jex A.R."/>
            <person name="Hall R.S."/>
            <person name="Safavi-Hemami H."/>
            <person name="Kaewkong W."/>
            <person name="Bertrand D."/>
            <person name="Gao S."/>
            <person name="Seet Q."/>
            <person name="Wongkham S."/>
            <person name="Teh B.T."/>
            <person name="Wongkham C."/>
            <person name="Intapan P.M."/>
            <person name="Maleewong W."/>
            <person name="Yang X."/>
            <person name="Hu M."/>
            <person name="Wang Z."/>
            <person name="Hofmann A."/>
            <person name="Sternberg P.W."/>
            <person name="Tan P."/>
            <person name="Wang J."/>
            <person name="Gasser R.B."/>
        </authorList>
    </citation>
    <scope>NUCLEOTIDE SEQUENCE [LARGE SCALE GENOMIC DNA]</scope>
</reference>
<dbReference type="AlphaFoldDB" id="A0A074ZED5"/>
<feature type="compositionally biased region" description="Basic and acidic residues" evidence="1">
    <location>
        <begin position="63"/>
        <end position="75"/>
    </location>
</feature>
<sequence>MEIKTFRQQVSEGTERQFFVERVETVLFELSHKAEKKADENKIARGIFDNPERFHWNGEHRTARAAADHLQEEKMTSQTRRA</sequence>
<accession>A0A074ZED5</accession>
<proteinExistence type="predicted"/>
<name>A0A074ZED5_OPIVI</name>
<dbReference type="RefSeq" id="XP_009174686.1">
    <property type="nucleotide sequence ID" value="XM_009176422.1"/>
</dbReference>
<evidence type="ECO:0000313" key="2">
    <source>
        <dbReference type="EMBL" id="KER21575.1"/>
    </source>
</evidence>
<gene>
    <name evidence="2" type="ORF">T265_10143</name>
</gene>
<evidence type="ECO:0000256" key="1">
    <source>
        <dbReference type="SAM" id="MobiDB-lite"/>
    </source>
</evidence>
<protein>
    <submittedName>
        <fullName evidence="2">Uncharacterized protein</fullName>
    </submittedName>
</protein>
<dbReference type="Proteomes" id="UP000054324">
    <property type="component" value="Unassembled WGS sequence"/>
</dbReference>
<dbReference type="EMBL" id="KL596957">
    <property type="protein sequence ID" value="KER21575.1"/>
    <property type="molecule type" value="Genomic_DNA"/>
</dbReference>
<keyword evidence="3" id="KW-1185">Reference proteome</keyword>
<feature type="region of interest" description="Disordered" evidence="1">
    <location>
        <begin position="63"/>
        <end position="82"/>
    </location>
</feature>